<evidence type="ECO:0000259" key="1">
    <source>
        <dbReference type="Pfam" id="PF13403"/>
    </source>
</evidence>
<protein>
    <submittedName>
        <fullName evidence="2">Hint domain-containing protein</fullName>
    </submittedName>
</protein>
<dbReference type="Pfam" id="PF13403">
    <property type="entry name" value="Hint_2"/>
    <property type="match status" value="1"/>
</dbReference>
<proteinExistence type="predicted"/>
<dbReference type="InterPro" id="IPR028992">
    <property type="entry name" value="Hedgehog/Intein_dom"/>
</dbReference>
<dbReference type="AlphaFoldDB" id="A0A316GKH3"/>
<dbReference type="Proteomes" id="UP000245708">
    <property type="component" value="Unassembled WGS sequence"/>
</dbReference>
<sequence>MIEMISIAAQLRADDMGAGTPMAIAPGTCVLTLDGALPVDHLYPGDRLVTRHGARRIEAIDRVTLAAGTAIVSIAQNALGGRPERDLWLPAGQRIVIRDWRAKALYGQAQVCIAVGQLVDGEYIRLSELPAEVMAYALRFGRPEVFYADGLELASADRLTIPA</sequence>
<gene>
    <name evidence="2" type="ORF">C7455_103336</name>
</gene>
<dbReference type="RefSeq" id="WP_245904267.1">
    <property type="nucleotide sequence ID" value="NZ_QGGW01000003.1"/>
</dbReference>
<keyword evidence="3" id="KW-1185">Reference proteome</keyword>
<name>A0A316GKH3_9RHOB</name>
<reference evidence="2 3" key="1">
    <citation type="submission" date="2018-05" db="EMBL/GenBank/DDBJ databases">
        <title>Genomic Encyclopedia of Type Strains, Phase IV (KMG-IV): sequencing the most valuable type-strain genomes for metagenomic binning, comparative biology and taxonomic classification.</title>
        <authorList>
            <person name="Goeker M."/>
        </authorList>
    </citation>
    <scope>NUCLEOTIDE SEQUENCE [LARGE SCALE GENOMIC DNA]</scope>
    <source>
        <strain evidence="2 3">DSM 16097</strain>
    </source>
</reference>
<feature type="domain" description="Hedgehog/Intein (Hint)" evidence="1">
    <location>
        <begin position="24"/>
        <end position="153"/>
    </location>
</feature>
<organism evidence="2 3">
    <name type="scientific">Roseicyclus mahoneyensis</name>
    <dbReference type="NCBI Taxonomy" id="164332"/>
    <lineage>
        <taxon>Bacteria</taxon>
        <taxon>Pseudomonadati</taxon>
        <taxon>Pseudomonadota</taxon>
        <taxon>Alphaproteobacteria</taxon>
        <taxon>Rhodobacterales</taxon>
        <taxon>Roseobacteraceae</taxon>
        <taxon>Roseicyclus</taxon>
    </lineage>
</organism>
<comment type="caution">
    <text evidence="2">The sequence shown here is derived from an EMBL/GenBank/DDBJ whole genome shotgun (WGS) entry which is preliminary data.</text>
</comment>
<evidence type="ECO:0000313" key="3">
    <source>
        <dbReference type="Proteomes" id="UP000245708"/>
    </source>
</evidence>
<accession>A0A316GKH3</accession>
<dbReference type="EMBL" id="QGGW01000003">
    <property type="protein sequence ID" value="PWK61136.1"/>
    <property type="molecule type" value="Genomic_DNA"/>
</dbReference>
<evidence type="ECO:0000313" key="2">
    <source>
        <dbReference type="EMBL" id="PWK61136.1"/>
    </source>
</evidence>